<dbReference type="Pfam" id="PF03840">
    <property type="entry name" value="SecG"/>
    <property type="match status" value="1"/>
</dbReference>
<gene>
    <name evidence="12" type="ORF">HNP76_001803</name>
</gene>
<accession>A0A7W8LMH9</accession>
<feature type="compositionally biased region" description="Basic and acidic residues" evidence="11">
    <location>
        <begin position="105"/>
        <end position="122"/>
    </location>
</feature>
<evidence type="ECO:0000256" key="9">
    <source>
        <dbReference type="ARBA" id="ARBA00023136"/>
    </source>
</evidence>
<organism evidence="12 13">
    <name type="scientific">Treponema ruminis</name>
    <dbReference type="NCBI Taxonomy" id="744515"/>
    <lineage>
        <taxon>Bacteria</taxon>
        <taxon>Pseudomonadati</taxon>
        <taxon>Spirochaetota</taxon>
        <taxon>Spirochaetia</taxon>
        <taxon>Spirochaetales</taxon>
        <taxon>Treponemataceae</taxon>
        <taxon>Treponema</taxon>
    </lineage>
</organism>
<dbReference type="RefSeq" id="WP_184659682.1">
    <property type="nucleotide sequence ID" value="NZ_CP031518.1"/>
</dbReference>
<dbReference type="Proteomes" id="UP000518887">
    <property type="component" value="Unassembled WGS sequence"/>
</dbReference>
<comment type="function">
    <text evidence="10">Involved in protein export. Participates in an early event of protein translocation.</text>
</comment>
<keyword evidence="8 10" id="KW-0811">Translocation</keyword>
<keyword evidence="13" id="KW-1185">Reference proteome</keyword>
<feature type="transmembrane region" description="Helical" evidence="10">
    <location>
        <begin position="7"/>
        <end position="26"/>
    </location>
</feature>
<evidence type="ECO:0000256" key="2">
    <source>
        <dbReference type="ARBA" id="ARBA00008445"/>
    </source>
</evidence>
<feature type="compositionally biased region" description="Low complexity" evidence="11">
    <location>
        <begin position="123"/>
        <end position="138"/>
    </location>
</feature>
<protein>
    <recommendedName>
        <fullName evidence="10">Protein-export membrane protein SecG</fullName>
    </recommendedName>
</protein>
<dbReference type="GO" id="GO:0015450">
    <property type="term" value="F:protein-transporting ATPase activity"/>
    <property type="evidence" value="ECO:0007669"/>
    <property type="project" value="UniProtKB-UniRule"/>
</dbReference>
<evidence type="ECO:0000256" key="7">
    <source>
        <dbReference type="ARBA" id="ARBA00022989"/>
    </source>
</evidence>
<dbReference type="GO" id="GO:0043952">
    <property type="term" value="P:protein transport by the Sec complex"/>
    <property type="evidence" value="ECO:0007669"/>
    <property type="project" value="TreeGrafter"/>
</dbReference>
<feature type="region of interest" description="Disordered" evidence="11">
    <location>
        <begin position="97"/>
        <end position="138"/>
    </location>
</feature>
<evidence type="ECO:0000256" key="1">
    <source>
        <dbReference type="ARBA" id="ARBA00004651"/>
    </source>
</evidence>
<reference evidence="12 13" key="1">
    <citation type="submission" date="2020-08" db="EMBL/GenBank/DDBJ databases">
        <title>Genomic Encyclopedia of Type Strains, Phase IV (KMG-IV): sequencing the most valuable type-strain genomes for metagenomic binning, comparative biology and taxonomic classification.</title>
        <authorList>
            <person name="Goeker M."/>
        </authorList>
    </citation>
    <scope>NUCLEOTIDE SEQUENCE [LARGE SCALE GENOMIC DNA]</scope>
    <source>
        <strain evidence="12 13">DSM 103462</strain>
    </source>
</reference>
<dbReference type="AlphaFoldDB" id="A0A7W8LMH9"/>
<dbReference type="GO" id="GO:0009306">
    <property type="term" value="P:protein secretion"/>
    <property type="evidence" value="ECO:0007669"/>
    <property type="project" value="UniProtKB-UniRule"/>
</dbReference>
<dbReference type="GO" id="GO:0065002">
    <property type="term" value="P:intracellular protein transmembrane transport"/>
    <property type="evidence" value="ECO:0007669"/>
    <property type="project" value="TreeGrafter"/>
</dbReference>
<evidence type="ECO:0000256" key="5">
    <source>
        <dbReference type="ARBA" id="ARBA00022692"/>
    </source>
</evidence>
<evidence type="ECO:0000313" key="12">
    <source>
        <dbReference type="EMBL" id="MBB5226430.1"/>
    </source>
</evidence>
<keyword evidence="4 10" id="KW-1003">Cell membrane</keyword>
<comment type="subcellular location">
    <subcellularLocation>
        <location evidence="1 10">Cell membrane</location>
        <topology evidence="1 10">Multi-pass membrane protein</topology>
    </subcellularLocation>
</comment>
<dbReference type="EMBL" id="JACHFQ010000005">
    <property type="protein sequence ID" value="MBB5226430.1"/>
    <property type="molecule type" value="Genomic_DNA"/>
</dbReference>
<keyword evidence="6 10" id="KW-0653">Protein transport</keyword>
<evidence type="ECO:0000256" key="4">
    <source>
        <dbReference type="ARBA" id="ARBA00022475"/>
    </source>
</evidence>
<dbReference type="PRINTS" id="PR01651">
    <property type="entry name" value="SECGEXPORT"/>
</dbReference>
<sequence length="138" mass="14140">MDSIIKGVLLVAFVIICVLLVLLVLVQDQDNSGMGGLLGGGNSAAFGSHSASVLTKATVVFVVLFFVVTFAIAKMLPTKSDSTDADLLSAAEAAGKVEAAAESTLPKESDGKWWNESEKEAAPAESAEIAPATESAAQ</sequence>
<dbReference type="InterPro" id="IPR004692">
    <property type="entry name" value="SecG"/>
</dbReference>
<name>A0A7W8LMH9_9SPIR</name>
<keyword evidence="7 10" id="KW-1133">Transmembrane helix</keyword>
<comment type="caution">
    <text evidence="12">The sequence shown here is derived from an EMBL/GenBank/DDBJ whole genome shotgun (WGS) entry which is preliminary data.</text>
</comment>
<dbReference type="PANTHER" id="PTHR34182:SF1">
    <property type="entry name" value="PROTEIN-EXPORT MEMBRANE PROTEIN SECG"/>
    <property type="match status" value="1"/>
</dbReference>
<evidence type="ECO:0000256" key="8">
    <source>
        <dbReference type="ARBA" id="ARBA00023010"/>
    </source>
</evidence>
<proteinExistence type="inferred from homology"/>
<keyword evidence="3 10" id="KW-0813">Transport</keyword>
<dbReference type="GO" id="GO:0005886">
    <property type="term" value="C:plasma membrane"/>
    <property type="evidence" value="ECO:0007669"/>
    <property type="project" value="UniProtKB-SubCell"/>
</dbReference>
<keyword evidence="9 10" id="KW-0472">Membrane</keyword>
<comment type="similarity">
    <text evidence="2 10">Belongs to the SecG family.</text>
</comment>
<dbReference type="NCBIfam" id="TIGR00810">
    <property type="entry name" value="secG"/>
    <property type="match status" value="1"/>
</dbReference>
<evidence type="ECO:0000256" key="10">
    <source>
        <dbReference type="RuleBase" id="RU365087"/>
    </source>
</evidence>
<evidence type="ECO:0000256" key="11">
    <source>
        <dbReference type="SAM" id="MobiDB-lite"/>
    </source>
</evidence>
<evidence type="ECO:0000256" key="6">
    <source>
        <dbReference type="ARBA" id="ARBA00022927"/>
    </source>
</evidence>
<evidence type="ECO:0000313" key="13">
    <source>
        <dbReference type="Proteomes" id="UP000518887"/>
    </source>
</evidence>
<feature type="transmembrane region" description="Helical" evidence="10">
    <location>
        <begin position="46"/>
        <end position="73"/>
    </location>
</feature>
<keyword evidence="5 10" id="KW-0812">Transmembrane</keyword>
<evidence type="ECO:0000256" key="3">
    <source>
        <dbReference type="ARBA" id="ARBA00022448"/>
    </source>
</evidence>
<dbReference type="PANTHER" id="PTHR34182">
    <property type="entry name" value="PROTEIN-EXPORT MEMBRANE PROTEIN SECG"/>
    <property type="match status" value="1"/>
</dbReference>